<dbReference type="InterPro" id="IPR013783">
    <property type="entry name" value="Ig-like_fold"/>
</dbReference>
<dbReference type="InterPro" id="IPR035986">
    <property type="entry name" value="PKD_dom_sf"/>
</dbReference>
<evidence type="ECO:0000256" key="1">
    <source>
        <dbReference type="SAM" id="SignalP"/>
    </source>
</evidence>
<dbReference type="SUPFAM" id="SSF49299">
    <property type="entry name" value="PKD domain"/>
    <property type="match status" value="1"/>
</dbReference>
<dbReference type="OrthoDB" id="4855196at2"/>
<proteinExistence type="predicted"/>
<accession>A0A561UFM2</accession>
<reference evidence="2 3" key="1">
    <citation type="submission" date="2019-06" db="EMBL/GenBank/DDBJ databases">
        <title>Sequencing the genomes of 1000 actinobacteria strains.</title>
        <authorList>
            <person name="Klenk H.-P."/>
        </authorList>
    </citation>
    <scope>NUCLEOTIDE SEQUENCE [LARGE SCALE GENOMIC DNA]</scope>
    <source>
        <strain evidence="2 3">DSM 44826</strain>
    </source>
</reference>
<evidence type="ECO:0000313" key="3">
    <source>
        <dbReference type="Proteomes" id="UP000317940"/>
    </source>
</evidence>
<organism evidence="2 3">
    <name type="scientific">Kitasatospora viridis</name>
    <dbReference type="NCBI Taxonomy" id="281105"/>
    <lineage>
        <taxon>Bacteria</taxon>
        <taxon>Bacillati</taxon>
        <taxon>Actinomycetota</taxon>
        <taxon>Actinomycetes</taxon>
        <taxon>Kitasatosporales</taxon>
        <taxon>Streptomycetaceae</taxon>
        <taxon>Kitasatospora</taxon>
    </lineage>
</organism>
<dbReference type="Proteomes" id="UP000317940">
    <property type="component" value="Unassembled WGS sequence"/>
</dbReference>
<feature type="signal peptide" evidence="1">
    <location>
        <begin position="1"/>
        <end position="22"/>
    </location>
</feature>
<feature type="chain" id="PRO_5039414910" description="PKD domain-containing protein" evidence="1">
    <location>
        <begin position="23"/>
        <end position="433"/>
    </location>
</feature>
<dbReference type="Gene3D" id="2.60.40.10">
    <property type="entry name" value="Immunoglobulins"/>
    <property type="match status" value="2"/>
</dbReference>
<comment type="caution">
    <text evidence="2">The sequence shown here is derived from an EMBL/GenBank/DDBJ whole genome shotgun (WGS) entry which is preliminary data.</text>
</comment>
<dbReference type="GO" id="GO:0005975">
    <property type="term" value="P:carbohydrate metabolic process"/>
    <property type="evidence" value="ECO:0007669"/>
    <property type="project" value="UniProtKB-ARBA"/>
</dbReference>
<sequence>MRAAGALAAAALLVLPAAPAAAGPAAAGPAAAAAPQYVIQLSASDQTVQAGLVVFLTAHVTSGGRPVKGVQVAETVQDGGTTGPYGSGPTDGNGDAEVLLQYGRPGTRQFQASVTEGNGSVDRSNTVAVTWTPIGTVTLAPPARPAYAGYPTTLRATVTVAAGWPLPKKVHFAVAGGNPGATGDVPLTADSATGGHADLRYESDELTGDTVTAGIDSTSCETDFSAPVTVWWNTPFRVDLTGPQHLRTGLSALVTETITNAATGDTYSGGGSVAFDVGGPNAGHDASVPLGTDGSATFGYTGTKPGTDTVRTSFVDPTGTTQLTQTSVEWDAPIRVEGAYLTVHPWQGLHGQVASFVVDDPSVTAGRYEASVDWGDGTGPTVARINGPTGGPFTVDGDHEYPQPGTYPLTVTVTDTYDPANVGTGTGQVTSQP</sequence>
<dbReference type="EMBL" id="VIWT01000001">
    <property type="protein sequence ID" value="TWF98146.1"/>
    <property type="molecule type" value="Genomic_DNA"/>
</dbReference>
<gene>
    <name evidence="2" type="ORF">FHX73_111949</name>
</gene>
<dbReference type="AlphaFoldDB" id="A0A561UFM2"/>
<evidence type="ECO:0008006" key="4">
    <source>
        <dbReference type="Google" id="ProtNLM"/>
    </source>
</evidence>
<dbReference type="SUPFAM" id="SSF49373">
    <property type="entry name" value="Invasin/intimin cell-adhesion fragments"/>
    <property type="match status" value="1"/>
</dbReference>
<dbReference type="InterPro" id="IPR008964">
    <property type="entry name" value="Invasin/intimin_cell_adhesion"/>
</dbReference>
<keyword evidence="1" id="KW-0732">Signal</keyword>
<name>A0A561UFM2_9ACTN</name>
<dbReference type="RefSeq" id="WP_145904618.1">
    <property type="nucleotide sequence ID" value="NZ_BAAAMZ010000018.1"/>
</dbReference>
<evidence type="ECO:0000313" key="2">
    <source>
        <dbReference type="EMBL" id="TWF98146.1"/>
    </source>
</evidence>
<protein>
    <recommendedName>
        <fullName evidence="4">PKD domain-containing protein</fullName>
    </recommendedName>
</protein>
<keyword evidence="3" id="KW-1185">Reference proteome</keyword>